<evidence type="ECO:0000256" key="1">
    <source>
        <dbReference type="ARBA" id="ARBA00001966"/>
    </source>
</evidence>
<dbReference type="EMBL" id="CP000478">
    <property type="protein sequence ID" value="ABK19675.1"/>
    <property type="molecule type" value="Genomic_DNA"/>
</dbReference>
<name>A0LQH3_SYNFM</name>
<evidence type="ECO:0000256" key="3">
    <source>
        <dbReference type="ARBA" id="ARBA00022723"/>
    </source>
</evidence>
<accession>A0LQH3</accession>
<reference evidence="7 8" key="1">
    <citation type="submission" date="2006-10" db="EMBL/GenBank/DDBJ databases">
        <title>Complete sequence of Syntrophobacter fumaroxidans MPOB.</title>
        <authorList>
            <consortium name="US DOE Joint Genome Institute"/>
            <person name="Copeland A."/>
            <person name="Lucas S."/>
            <person name="Lapidus A."/>
            <person name="Barry K."/>
            <person name="Detter J.C."/>
            <person name="Glavina del Rio T."/>
            <person name="Hammon N."/>
            <person name="Israni S."/>
            <person name="Pitluck S."/>
            <person name="Goltsman E.G."/>
            <person name="Martinez M."/>
            <person name="Schmutz J."/>
            <person name="Larimer F."/>
            <person name="Land M."/>
            <person name="Hauser L."/>
            <person name="Kyrpides N."/>
            <person name="Kim E."/>
            <person name="Boone D.R."/>
            <person name="Brockman F."/>
            <person name="Culley D."/>
            <person name="Ferry J."/>
            <person name="Gunsalus R."/>
            <person name="McInerney M.J."/>
            <person name="Morrison M."/>
            <person name="Plugge C."/>
            <person name="Rohlin L."/>
            <person name="Scholten J."/>
            <person name="Sieber J."/>
            <person name="Stams A.J.M."/>
            <person name="Worm P."/>
            <person name="Henstra A.M."/>
            <person name="Richardson P."/>
        </authorList>
    </citation>
    <scope>NUCLEOTIDE SEQUENCE [LARGE SCALE GENOMIC DNA]</scope>
    <source>
        <strain evidence="8">DSM 10017 / MPOB</strain>
    </source>
</reference>
<keyword evidence="2" id="KW-0949">S-adenosyl-L-methionine</keyword>
<sequence>MDCRSSPIPDGAEHLRKLARIAVEHRIPLFGAFDLTYRCNLNCIHCYLGPHDGDHETLGPEAGAARIRDLLRQAAEAGCLYVLLSGGEPLLRPDFESIYRYARSLGLIVTVFTNACLIDARHIEIFREVPPYLVEVSVYGATRGTFEKITRVPGSFERCLRGIGRLVDGGIRTGLKTMIMRSNVQEIPAVEALAKHFGTGFRLDPVVCPRLDGTPAPLVERVDPRRAVELELAEKERISSYRKYLERAAALSPPSALYECGAGRAAFHIDPGGVLRPCLMVRSLAFDALAEGFRAAHARAGAAISGLRAVRGQPCFECAKRPVCGYCPGLFELENASASIPSGFLCQLGTHRLQVLQGDSSA</sequence>
<dbReference type="GO" id="GO:0003824">
    <property type="term" value="F:catalytic activity"/>
    <property type="evidence" value="ECO:0007669"/>
    <property type="project" value="InterPro"/>
</dbReference>
<dbReference type="KEGG" id="sfu:Sfum_4009"/>
<dbReference type="Proteomes" id="UP000001784">
    <property type="component" value="Chromosome"/>
</dbReference>
<dbReference type="STRING" id="335543.Sfum_4009"/>
<dbReference type="CDD" id="cd01335">
    <property type="entry name" value="Radical_SAM"/>
    <property type="match status" value="1"/>
</dbReference>
<dbReference type="GO" id="GO:0051539">
    <property type="term" value="F:4 iron, 4 sulfur cluster binding"/>
    <property type="evidence" value="ECO:0007669"/>
    <property type="project" value="UniProtKB-KW"/>
</dbReference>
<keyword evidence="8" id="KW-1185">Reference proteome</keyword>
<dbReference type="PANTHER" id="PTHR11228:SF7">
    <property type="entry name" value="PQQA PEPTIDE CYCLASE"/>
    <property type="match status" value="1"/>
</dbReference>
<dbReference type="InterPro" id="IPR050377">
    <property type="entry name" value="Radical_SAM_PqqE_MftC-like"/>
</dbReference>
<dbReference type="InParanoid" id="A0LQH3"/>
<keyword evidence="3" id="KW-0479">Metal-binding</keyword>
<organism evidence="7 8">
    <name type="scientific">Syntrophobacter fumaroxidans (strain DSM 10017 / MPOB)</name>
    <dbReference type="NCBI Taxonomy" id="335543"/>
    <lineage>
        <taxon>Bacteria</taxon>
        <taxon>Pseudomonadati</taxon>
        <taxon>Thermodesulfobacteriota</taxon>
        <taxon>Syntrophobacteria</taxon>
        <taxon>Syntrophobacterales</taxon>
        <taxon>Syntrophobacteraceae</taxon>
        <taxon>Syntrophobacter</taxon>
    </lineage>
</organism>
<dbReference type="eggNOG" id="COG0535">
    <property type="taxonomic scope" value="Bacteria"/>
</dbReference>
<dbReference type="InterPro" id="IPR058240">
    <property type="entry name" value="rSAM_sf"/>
</dbReference>
<dbReference type="HOGENOM" id="CLU_009273_4_2_7"/>
<gene>
    <name evidence="7" type="ordered locus">Sfum_4009</name>
</gene>
<dbReference type="InterPro" id="IPR013785">
    <property type="entry name" value="Aldolase_TIM"/>
</dbReference>
<dbReference type="SFLD" id="SFLDG01386">
    <property type="entry name" value="main_SPASM_domain-containing"/>
    <property type="match status" value="1"/>
</dbReference>
<dbReference type="SFLD" id="SFLDS00029">
    <property type="entry name" value="Radical_SAM"/>
    <property type="match status" value="1"/>
</dbReference>
<evidence type="ECO:0000259" key="6">
    <source>
        <dbReference type="PROSITE" id="PS51918"/>
    </source>
</evidence>
<evidence type="ECO:0000256" key="5">
    <source>
        <dbReference type="ARBA" id="ARBA00023014"/>
    </source>
</evidence>
<dbReference type="Gene3D" id="3.20.20.70">
    <property type="entry name" value="Aldolase class I"/>
    <property type="match status" value="1"/>
</dbReference>
<protein>
    <submittedName>
        <fullName evidence="7">Radical SAM domain protein</fullName>
    </submittedName>
</protein>
<evidence type="ECO:0000313" key="8">
    <source>
        <dbReference type="Proteomes" id="UP000001784"/>
    </source>
</evidence>
<evidence type="ECO:0000256" key="4">
    <source>
        <dbReference type="ARBA" id="ARBA00023004"/>
    </source>
</evidence>
<evidence type="ECO:0000313" key="7">
    <source>
        <dbReference type="EMBL" id="ABK19675.1"/>
    </source>
</evidence>
<dbReference type="SFLD" id="SFLDG01067">
    <property type="entry name" value="SPASM/twitch_domain_containing"/>
    <property type="match status" value="1"/>
</dbReference>
<dbReference type="SUPFAM" id="SSF102114">
    <property type="entry name" value="Radical SAM enzymes"/>
    <property type="match status" value="1"/>
</dbReference>
<dbReference type="InterPro" id="IPR007197">
    <property type="entry name" value="rSAM"/>
</dbReference>
<dbReference type="PANTHER" id="PTHR11228">
    <property type="entry name" value="RADICAL SAM DOMAIN PROTEIN"/>
    <property type="match status" value="1"/>
</dbReference>
<feature type="domain" description="Radical SAM core" evidence="6">
    <location>
        <begin position="25"/>
        <end position="254"/>
    </location>
</feature>
<keyword evidence="5" id="KW-0411">Iron-sulfur</keyword>
<dbReference type="Pfam" id="PF04055">
    <property type="entry name" value="Radical_SAM"/>
    <property type="match status" value="1"/>
</dbReference>
<dbReference type="GO" id="GO:0046872">
    <property type="term" value="F:metal ion binding"/>
    <property type="evidence" value="ECO:0007669"/>
    <property type="project" value="UniProtKB-KW"/>
</dbReference>
<dbReference type="PROSITE" id="PS51918">
    <property type="entry name" value="RADICAL_SAM"/>
    <property type="match status" value="1"/>
</dbReference>
<comment type="cofactor">
    <cofactor evidence="1">
        <name>[4Fe-4S] cluster</name>
        <dbReference type="ChEBI" id="CHEBI:49883"/>
    </cofactor>
</comment>
<evidence type="ECO:0000256" key="2">
    <source>
        <dbReference type="ARBA" id="ARBA00022691"/>
    </source>
</evidence>
<proteinExistence type="predicted"/>
<keyword evidence="4" id="KW-0408">Iron</keyword>
<dbReference type="AlphaFoldDB" id="A0LQH3"/>